<dbReference type="InterPro" id="IPR002711">
    <property type="entry name" value="HNH"/>
</dbReference>
<feature type="compositionally biased region" description="Basic and acidic residues" evidence="2">
    <location>
        <begin position="355"/>
        <end position="384"/>
    </location>
</feature>
<evidence type="ECO:0000313" key="5">
    <source>
        <dbReference type="Proteomes" id="UP000660454"/>
    </source>
</evidence>
<evidence type="ECO:0000256" key="1">
    <source>
        <dbReference type="ARBA" id="ARBA00023450"/>
    </source>
</evidence>
<feature type="compositionally biased region" description="Basic and acidic residues" evidence="2">
    <location>
        <begin position="418"/>
        <end position="434"/>
    </location>
</feature>
<feature type="compositionally biased region" description="Low complexity" evidence="2">
    <location>
        <begin position="481"/>
        <end position="516"/>
    </location>
</feature>
<dbReference type="Gene3D" id="1.10.30.50">
    <property type="match status" value="1"/>
</dbReference>
<feature type="domain" description="HNH nuclease" evidence="3">
    <location>
        <begin position="708"/>
        <end position="760"/>
    </location>
</feature>
<sequence length="839" mass="89914">MAVRRVLSRVCVKEVPVRAAGNVQSPSSPLPGVTVSAPQSPLVLARPSSRSGGGAPAAIPEGLAAMPPGAELAQMLAAIDVERVSGFDTVEVLKAAYRQSCHDRARFLHALLEVGLREQFTGDSVVRLEVPDEFAPDEARAALAWSRRRADSAFDLAWNLHRRLPVLGEAMLAGELDEPRAVAFIRWTSGLTDAQAGWVCEHLISRAPTWTVGELIEHIQRLVLAIDPDWAEKRYREAVRRRRVVGMRNDDGTATVSGLDLPLDRAVAGCERIDDLARACKRAGDHRPVDHIRADLFLGSLDGSFEGLSDAEIVAHVRTHPFVDAAPSDAPADFSDIRPGDPATEPITEPVDNAADGRDDEPDHLADDEPDHAADDQADDKADDAIDGEIPDEPRSARRPETRNQTRPGPRSETGDPTDARPHGEAGGAARDEACGGTGQDHPQQHGHEPRQEPRHDRGHDYGQGLRQRLGPADGRPLAEQTSAQPSSAQTSAQARAAQAGQASAQTRSAQAGQASAQARAAQAAAQAGQASAQTRSAQSSARAGQASAQARSARAWSVPEIRVELTTLLGLDEHPAHLPGWGMVHAAQARQMVAFMLAGQWRYVVCADNGHLLLTGITGRRPCPPAQRPARDARRGGIVELQVTLSQLRELAAAPNITGIWAPLVADLARHAQLAETGQPDTGRPGTRSPDAAESAESAGRRHAGAALRRYVQIRGQVCSWPGCRMPATRTDQDHIHAWADDGATTADNLHLACRHDHRARHLGGWRVTAAGPHLIVWTSPLGHPYPSPLPKIIQPVPQPRPRNWPDAPPGRLPADLPGASEHDHGSTKPSSAPQRRT</sequence>
<evidence type="ECO:0000259" key="3">
    <source>
        <dbReference type="SMART" id="SM00507"/>
    </source>
</evidence>
<feature type="compositionally biased region" description="Pro residues" evidence="2">
    <location>
        <begin position="798"/>
        <end position="813"/>
    </location>
</feature>
<dbReference type="EMBL" id="BOOF01000057">
    <property type="protein sequence ID" value="GIH66655.1"/>
    <property type="molecule type" value="Genomic_DNA"/>
</dbReference>
<dbReference type="Pfam" id="PF02720">
    <property type="entry name" value="DUF222"/>
    <property type="match status" value="1"/>
</dbReference>
<accession>A0ABQ4GZ76</accession>
<feature type="compositionally biased region" description="Low complexity" evidence="2">
    <location>
        <begin position="324"/>
        <end position="334"/>
    </location>
</feature>
<feature type="region of interest" description="Disordered" evidence="2">
    <location>
        <begin position="676"/>
        <end position="705"/>
    </location>
</feature>
<dbReference type="InterPro" id="IPR003615">
    <property type="entry name" value="HNH_nuc"/>
</dbReference>
<comment type="similarity">
    <text evidence="1">Belongs to the Rv1128c/1148c/1588c/1702c/1945/3466 family.</text>
</comment>
<proteinExistence type="inferred from homology"/>
<comment type="caution">
    <text evidence="4">The sequence shown here is derived from an EMBL/GenBank/DDBJ whole genome shotgun (WGS) entry which is preliminary data.</text>
</comment>
<name>A0ABQ4GZ76_9ACTN</name>
<keyword evidence="5" id="KW-1185">Reference proteome</keyword>
<evidence type="ECO:0000313" key="4">
    <source>
        <dbReference type="EMBL" id="GIH66655.1"/>
    </source>
</evidence>
<feature type="compositionally biased region" description="Basic and acidic residues" evidence="2">
    <location>
        <begin position="443"/>
        <end position="461"/>
    </location>
</feature>
<dbReference type="Proteomes" id="UP000660454">
    <property type="component" value="Unassembled WGS sequence"/>
</dbReference>
<reference evidence="4 5" key="1">
    <citation type="submission" date="2021-01" db="EMBL/GenBank/DDBJ databases">
        <title>Whole genome shotgun sequence of Microbispora siamensis NBRC 104113.</title>
        <authorList>
            <person name="Komaki H."/>
            <person name="Tamura T."/>
        </authorList>
    </citation>
    <scope>NUCLEOTIDE SEQUENCE [LARGE SCALE GENOMIC DNA]</scope>
    <source>
        <strain evidence="4 5">NBRC 104113</strain>
    </source>
</reference>
<organism evidence="4 5">
    <name type="scientific">Microbispora siamensis</name>
    <dbReference type="NCBI Taxonomy" id="564413"/>
    <lineage>
        <taxon>Bacteria</taxon>
        <taxon>Bacillati</taxon>
        <taxon>Actinomycetota</taxon>
        <taxon>Actinomycetes</taxon>
        <taxon>Streptosporangiales</taxon>
        <taxon>Streptosporangiaceae</taxon>
        <taxon>Microbispora</taxon>
    </lineage>
</organism>
<dbReference type="SMART" id="SM00507">
    <property type="entry name" value="HNHc"/>
    <property type="match status" value="1"/>
</dbReference>
<feature type="compositionally biased region" description="Basic and acidic residues" evidence="2">
    <location>
        <begin position="392"/>
        <end position="404"/>
    </location>
</feature>
<feature type="region of interest" description="Disordered" evidence="2">
    <location>
        <begin position="324"/>
        <end position="516"/>
    </location>
</feature>
<protein>
    <recommendedName>
        <fullName evidence="3">HNH nuclease domain-containing protein</fullName>
    </recommendedName>
</protein>
<dbReference type="Pfam" id="PF01844">
    <property type="entry name" value="HNH"/>
    <property type="match status" value="1"/>
</dbReference>
<feature type="compositionally biased region" description="Polar residues" evidence="2">
    <location>
        <begin position="829"/>
        <end position="839"/>
    </location>
</feature>
<feature type="region of interest" description="Disordered" evidence="2">
    <location>
        <begin position="528"/>
        <end position="554"/>
    </location>
</feature>
<dbReference type="InterPro" id="IPR003870">
    <property type="entry name" value="DUF222"/>
</dbReference>
<feature type="region of interest" description="Disordered" evidence="2">
    <location>
        <begin position="791"/>
        <end position="839"/>
    </location>
</feature>
<gene>
    <name evidence="4" type="ORF">Msi02_74720</name>
</gene>
<evidence type="ECO:0000256" key="2">
    <source>
        <dbReference type="SAM" id="MobiDB-lite"/>
    </source>
</evidence>
<dbReference type="CDD" id="cd00085">
    <property type="entry name" value="HNHc"/>
    <property type="match status" value="1"/>
</dbReference>